<keyword evidence="11" id="KW-1185">Reference proteome</keyword>
<reference evidence="10 11" key="1">
    <citation type="submission" date="2011-10" db="EMBL/GenBank/DDBJ databases">
        <title>The Improved High-Quality Draft genome of Methanoplanus limicola DSM 2279.</title>
        <authorList>
            <consortium name="US DOE Joint Genome Institute (JGI-PGF)"/>
            <person name="Lucas S."/>
            <person name="Copeland A."/>
            <person name="Lapidus A."/>
            <person name="Glavina del Rio T."/>
            <person name="Dalin E."/>
            <person name="Tice H."/>
            <person name="Bruce D."/>
            <person name="Goodwin L."/>
            <person name="Pitluck S."/>
            <person name="Peters L."/>
            <person name="Mikhailova N."/>
            <person name="Lu M."/>
            <person name="Kyrpides N."/>
            <person name="Mavromatis K."/>
            <person name="Ivanova N."/>
            <person name="Markowitz V."/>
            <person name="Cheng J.-F."/>
            <person name="Hugenholtz P."/>
            <person name="Woyke T."/>
            <person name="Wu D."/>
            <person name="Wirth R."/>
            <person name="Brambilla E.-M."/>
            <person name="Klenk H.-P."/>
            <person name="Eisen J.A."/>
        </authorList>
    </citation>
    <scope>NUCLEOTIDE SEQUENCE [LARGE SCALE GENOMIC DNA]</scope>
    <source>
        <strain evidence="10 11">DSM 2279</strain>
    </source>
</reference>
<dbReference type="GO" id="GO:0003677">
    <property type="term" value="F:DNA binding"/>
    <property type="evidence" value="ECO:0007669"/>
    <property type="project" value="UniProtKB-KW"/>
</dbReference>
<dbReference type="Pfam" id="PF01555">
    <property type="entry name" value="N6_N4_Mtase"/>
    <property type="match status" value="1"/>
</dbReference>
<dbReference type="HOGENOM" id="CLU_027633_2_0_2"/>
<dbReference type="OrthoDB" id="38200at2157"/>
<proteinExistence type="inferred from homology"/>
<evidence type="ECO:0000259" key="9">
    <source>
        <dbReference type="Pfam" id="PF01555"/>
    </source>
</evidence>
<keyword evidence="6" id="KW-0680">Restriction system</keyword>
<evidence type="ECO:0000256" key="7">
    <source>
        <dbReference type="ARBA" id="ARBA00023125"/>
    </source>
</evidence>
<dbReference type="GO" id="GO:0015667">
    <property type="term" value="F:site-specific DNA-methyltransferase (cytosine-N4-specific) activity"/>
    <property type="evidence" value="ECO:0007669"/>
    <property type="project" value="UniProtKB-EC"/>
</dbReference>
<feature type="domain" description="DNA methylase N-4/N-6" evidence="9">
    <location>
        <begin position="59"/>
        <end position="131"/>
    </location>
</feature>
<comment type="similarity">
    <text evidence="1">Belongs to the N(4)/N(6)-methyltransferase family. N(4) subfamily.</text>
</comment>
<gene>
    <name evidence="10" type="ORF">Metlim_1006</name>
</gene>
<dbReference type="Gene3D" id="3.40.50.150">
    <property type="entry name" value="Vaccinia Virus protein VP39"/>
    <property type="match status" value="2"/>
</dbReference>
<accession>H1YZA4</accession>
<dbReference type="REBASE" id="95924">
    <property type="entry name" value="M.Mli2279ORF1006P"/>
</dbReference>
<dbReference type="GO" id="GO:0009307">
    <property type="term" value="P:DNA restriction-modification system"/>
    <property type="evidence" value="ECO:0007669"/>
    <property type="project" value="UniProtKB-KW"/>
</dbReference>
<evidence type="ECO:0000256" key="4">
    <source>
        <dbReference type="ARBA" id="ARBA00022679"/>
    </source>
</evidence>
<name>H1YZA4_9EURY</name>
<dbReference type="InParanoid" id="H1YZA4"/>
<evidence type="ECO:0000313" key="10">
    <source>
        <dbReference type="EMBL" id="EHQ35128.1"/>
    </source>
</evidence>
<dbReference type="EMBL" id="CM001436">
    <property type="protein sequence ID" value="EHQ35128.1"/>
    <property type="molecule type" value="Genomic_DNA"/>
</dbReference>
<dbReference type="AlphaFoldDB" id="H1YZA4"/>
<evidence type="ECO:0000256" key="8">
    <source>
        <dbReference type="ARBA" id="ARBA00049120"/>
    </source>
</evidence>
<comment type="catalytic activity">
    <reaction evidence="8">
        <text>a 2'-deoxycytidine in DNA + S-adenosyl-L-methionine = an N(4)-methyl-2'-deoxycytidine in DNA + S-adenosyl-L-homocysteine + H(+)</text>
        <dbReference type="Rhea" id="RHEA:16857"/>
        <dbReference type="Rhea" id="RHEA-COMP:11369"/>
        <dbReference type="Rhea" id="RHEA-COMP:13674"/>
        <dbReference type="ChEBI" id="CHEBI:15378"/>
        <dbReference type="ChEBI" id="CHEBI:57856"/>
        <dbReference type="ChEBI" id="CHEBI:59789"/>
        <dbReference type="ChEBI" id="CHEBI:85452"/>
        <dbReference type="ChEBI" id="CHEBI:137933"/>
        <dbReference type="EC" id="2.1.1.113"/>
    </reaction>
</comment>
<evidence type="ECO:0000256" key="1">
    <source>
        <dbReference type="ARBA" id="ARBA00010203"/>
    </source>
</evidence>
<dbReference type="EC" id="2.1.1.113" evidence="2"/>
<dbReference type="InterPro" id="IPR029063">
    <property type="entry name" value="SAM-dependent_MTases_sf"/>
</dbReference>
<dbReference type="GO" id="GO:0032259">
    <property type="term" value="P:methylation"/>
    <property type="evidence" value="ECO:0007669"/>
    <property type="project" value="UniProtKB-KW"/>
</dbReference>
<keyword evidence="7" id="KW-0238">DNA-binding</keyword>
<keyword evidence="5" id="KW-0949">S-adenosyl-L-methionine</keyword>
<dbReference type="InterPro" id="IPR017985">
    <property type="entry name" value="MeTrfase_CN4_CS"/>
</dbReference>
<sequence>MPLINSAAEFREYILDFAFTEDESSVCRRGQKLTICEDAAEEEVRSTVVTSSAVNAEIPVYTNEFWTSRQRAASRLHEISYRACFKPQLPGFFINLLTDMGERVYDPFTGRGTTIIEAALLGRNVVSNDISPLSRLICEPRLYPPSVSEIKERVDSIPYDYSLSPDIDLSMFYDEKTASEIMSLKSYLDGRKNSGDEDHTDRWIRMVATNRLTGHSPGFFSVYTLPPNQAVLPERQVIINEKRGQSPEYRDTRKLIIKKSVSLLKDIDKDKLSFLTSAGDNAVFLNADAAKTRLIEDGSISLTVTSPPFLDIVNYRDDNWLRCWFNSLDAEAIGREITMARTAAEWASCMQDVFHELFRITKPGGWVAFEVGEVRNGKIRLDDYIVPAGITAGLECAGVLINEQNFTKTSNIWGVSNKKRGTNTNRIVVFRKS</sequence>
<dbReference type="RefSeq" id="WP_004076859.1">
    <property type="nucleotide sequence ID" value="NZ_CM001436.1"/>
</dbReference>
<protein>
    <recommendedName>
        <fullName evidence="2">site-specific DNA-methyltransferase (cytosine-N(4)-specific)</fullName>
        <ecNumber evidence="2">2.1.1.113</ecNumber>
    </recommendedName>
</protein>
<dbReference type="InterPro" id="IPR002941">
    <property type="entry name" value="DNA_methylase_N4/N6"/>
</dbReference>
<evidence type="ECO:0000256" key="6">
    <source>
        <dbReference type="ARBA" id="ARBA00022747"/>
    </source>
</evidence>
<keyword evidence="3 10" id="KW-0489">Methyltransferase</keyword>
<dbReference type="STRING" id="937775.Metlim_1006"/>
<dbReference type="Proteomes" id="UP000005741">
    <property type="component" value="Chromosome"/>
</dbReference>
<dbReference type="GO" id="GO:0008170">
    <property type="term" value="F:N-methyltransferase activity"/>
    <property type="evidence" value="ECO:0007669"/>
    <property type="project" value="InterPro"/>
</dbReference>
<organism evidence="10 11">
    <name type="scientific">Methanoplanus limicola DSM 2279</name>
    <dbReference type="NCBI Taxonomy" id="937775"/>
    <lineage>
        <taxon>Archaea</taxon>
        <taxon>Methanobacteriati</taxon>
        <taxon>Methanobacteriota</taxon>
        <taxon>Stenosarchaea group</taxon>
        <taxon>Methanomicrobia</taxon>
        <taxon>Methanomicrobiales</taxon>
        <taxon>Methanomicrobiaceae</taxon>
        <taxon>Methanoplanus</taxon>
    </lineage>
</organism>
<evidence type="ECO:0000256" key="2">
    <source>
        <dbReference type="ARBA" id="ARBA00012185"/>
    </source>
</evidence>
<dbReference type="PROSITE" id="PS00093">
    <property type="entry name" value="N4_MTASE"/>
    <property type="match status" value="1"/>
</dbReference>
<dbReference type="SUPFAM" id="SSF53335">
    <property type="entry name" value="S-adenosyl-L-methionine-dependent methyltransferases"/>
    <property type="match status" value="1"/>
</dbReference>
<evidence type="ECO:0000313" key="11">
    <source>
        <dbReference type="Proteomes" id="UP000005741"/>
    </source>
</evidence>
<keyword evidence="4" id="KW-0808">Transferase</keyword>
<evidence type="ECO:0000256" key="3">
    <source>
        <dbReference type="ARBA" id="ARBA00022603"/>
    </source>
</evidence>
<evidence type="ECO:0000256" key="5">
    <source>
        <dbReference type="ARBA" id="ARBA00022691"/>
    </source>
</evidence>